<dbReference type="AlphaFoldDB" id="A0AAN6UPN5"/>
<dbReference type="GO" id="GO:0061630">
    <property type="term" value="F:ubiquitin protein ligase activity"/>
    <property type="evidence" value="ECO:0007669"/>
    <property type="project" value="TreeGrafter"/>
</dbReference>
<evidence type="ECO:0000313" key="5">
    <source>
        <dbReference type="EMBL" id="KAK4136639.1"/>
    </source>
</evidence>
<keyword evidence="3" id="KW-0472">Membrane</keyword>
<dbReference type="InterPro" id="IPR013083">
    <property type="entry name" value="Znf_RING/FYVE/PHD"/>
</dbReference>
<keyword evidence="3" id="KW-1133">Transmembrane helix</keyword>
<dbReference type="Pfam" id="PF13639">
    <property type="entry name" value="zf-RING_2"/>
    <property type="match status" value="1"/>
</dbReference>
<feature type="region of interest" description="Disordered" evidence="2">
    <location>
        <begin position="293"/>
        <end position="348"/>
    </location>
</feature>
<dbReference type="PANTHER" id="PTHR22765">
    <property type="entry name" value="RING FINGER AND PROTEASE ASSOCIATED DOMAIN-CONTAINING"/>
    <property type="match status" value="1"/>
</dbReference>
<dbReference type="InterPro" id="IPR051826">
    <property type="entry name" value="E3_ubiquitin-ligase_domain"/>
</dbReference>
<accession>A0AAN6UPN5</accession>
<dbReference type="GO" id="GO:0005737">
    <property type="term" value="C:cytoplasm"/>
    <property type="evidence" value="ECO:0007669"/>
    <property type="project" value="TreeGrafter"/>
</dbReference>
<feature type="domain" description="RING-type" evidence="4">
    <location>
        <begin position="357"/>
        <end position="400"/>
    </location>
</feature>
<dbReference type="SMART" id="SM00184">
    <property type="entry name" value="RING"/>
    <property type="match status" value="1"/>
</dbReference>
<dbReference type="Gene3D" id="3.30.40.10">
    <property type="entry name" value="Zinc/RING finger domain, C3HC4 (zinc finger)"/>
    <property type="match status" value="1"/>
</dbReference>
<name>A0AAN6UPN5_9PEZI</name>
<gene>
    <name evidence="5" type="ORF">BT67DRAFT_447975</name>
</gene>
<feature type="region of interest" description="Disordered" evidence="2">
    <location>
        <begin position="460"/>
        <end position="505"/>
    </location>
</feature>
<evidence type="ECO:0000256" key="2">
    <source>
        <dbReference type="SAM" id="MobiDB-lite"/>
    </source>
</evidence>
<sequence length="540" mass="59464">MFDNVDVNPSWSGVGTTPSTVIRNITAVSSRMAYSATFAGNTTVLSSRYAGTMNGIIQGLLYVPDLPVGHSCVEEMARHVPLTVARQHDLPPINHHLIGIAPWVSGRCADAYLTAARADPIRAFLFYMPGSASASPARADSPEWHIDNATKWMTRIGHPVYAVSGIVGEVLMQHLSLYSGNMTQVPFGQRITERFLSDPEDYLRIWTSLVVSTPSLPFGIWVYVLIVVGVLLAVISATSLLMHVAQAQRRGALRRRVISGEVNLEAMGIKRVTVPRNHIQTFPLFTYHHWPDTSSPPLSPRSAKPIRAHTRTRTRSLDQTSSTPARRVSRSATVSGTGRNSRFSASTVAADHHQPMCEICLEPYQSRATIIRELPCGHIFHPACIDEFLRSASSLCPMCKASMLPRGFSPQVTNAMVRRERATRRLRGRIVVHDHDHDAGPAPDSRRWWMAAKSRVFGAGGSPLSPAWTTRQGSSPPSATRSHPRPVQDPDGQHVGSSGAPTALTRERMRELAGFVEPGYGEGGRTRWQLVRHRIFPGFH</sequence>
<protein>
    <recommendedName>
        <fullName evidence="4">RING-type domain-containing protein</fullName>
    </recommendedName>
</protein>
<keyword evidence="3" id="KW-0812">Transmembrane</keyword>
<dbReference type="PANTHER" id="PTHR22765:SF413">
    <property type="entry name" value="FINGER DOMAIN PROTEIN, PUTATIVE (AFU_ORTHOLOGUE AFUA_1G04600)-RELATED"/>
    <property type="match status" value="1"/>
</dbReference>
<feature type="compositionally biased region" description="Polar residues" evidence="2">
    <location>
        <begin position="317"/>
        <end position="347"/>
    </location>
</feature>
<dbReference type="CDD" id="cd16473">
    <property type="entry name" value="RING-H2_RNF103"/>
    <property type="match status" value="1"/>
</dbReference>
<feature type="transmembrane region" description="Helical" evidence="3">
    <location>
        <begin position="220"/>
        <end position="245"/>
    </location>
</feature>
<dbReference type="SUPFAM" id="SSF57850">
    <property type="entry name" value="RING/U-box"/>
    <property type="match status" value="1"/>
</dbReference>
<evidence type="ECO:0000256" key="1">
    <source>
        <dbReference type="PROSITE-ProRule" id="PRU00175"/>
    </source>
</evidence>
<dbReference type="GO" id="GO:0006511">
    <property type="term" value="P:ubiquitin-dependent protein catabolic process"/>
    <property type="evidence" value="ECO:0007669"/>
    <property type="project" value="TreeGrafter"/>
</dbReference>
<dbReference type="PROSITE" id="PS50089">
    <property type="entry name" value="ZF_RING_2"/>
    <property type="match status" value="1"/>
</dbReference>
<organism evidence="5 6">
    <name type="scientific">Trichocladium antarcticum</name>
    <dbReference type="NCBI Taxonomy" id="1450529"/>
    <lineage>
        <taxon>Eukaryota</taxon>
        <taxon>Fungi</taxon>
        <taxon>Dikarya</taxon>
        <taxon>Ascomycota</taxon>
        <taxon>Pezizomycotina</taxon>
        <taxon>Sordariomycetes</taxon>
        <taxon>Sordariomycetidae</taxon>
        <taxon>Sordariales</taxon>
        <taxon>Chaetomiaceae</taxon>
        <taxon>Trichocladium</taxon>
    </lineage>
</organism>
<keyword evidence="6" id="KW-1185">Reference proteome</keyword>
<evidence type="ECO:0000313" key="6">
    <source>
        <dbReference type="Proteomes" id="UP001304895"/>
    </source>
</evidence>
<evidence type="ECO:0000256" key="3">
    <source>
        <dbReference type="SAM" id="Phobius"/>
    </source>
</evidence>
<feature type="compositionally biased region" description="Polar residues" evidence="2">
    <location>
        <begin position="467"/>
        <end position="481"/>
    </location>
</feature>
<keyword evidence="1" id="KW-0479">Metal-binding</keyword>
<reference evidence="5" key="2">
    <citation type="submission" date="2023-05" db="EMBL/GenBank/DDBJ databases">
        <authorList>
            <consortium name="Lawrence Berkeley National Laboratory"/>
            <person name="Steindorff A."/>
            <person name="Hensen N."/>
            <person name="Bonometti L."/>
            <person name="Westerberg I."/>
            <person name="Brannstrom I.O."/>
            <person name="Guillou S."/>
            <person name="Cros-Aarteil S."/>
            <person name="Calhoun S."/>
            <person name="Haridas S."/>
            <person name="Kuo A."/>
            <person name="Mondo S."/>
            <person name="Pangilinan J."/>
            <person name="Riley R."/>
            <person name="Labutti K."/>
            <person name="Andreopoulos B."/>
            <person name="Lipzen A."/>
            <person name="Chen C."/>
            <person name="Yanf M."/>
            <person name="Daum C."/>
            <person name="Ng V."/>
            <person name="Clum A."/>
            <person name="Ohm R."/>
            <person name="Martin F."/>
            <person name="Silar P."/>
            <person name="Natvig D."/>
            <person name="Lalanne C."/>
            <person name="Gautier V."/>
            <person name="Ament-Velasquez S.L."/>
            <person name="Kruys A."/>
            <person name="Hutchinson M.I."/>
            <person name="Powell A.J."/>
            <person name="Barry K."/>
            <person name="Miller A.N."/>
            <person name="Grigoriev I.V."/>
            <person name="Debuchy R."/>
            <person name="Gladieux P."/>
            <person name="Thoren M.H."/>
            <person name="Johannesson H."/>
        </authorList>
    </citation>
    <scope>NUCLEOTIDE SEQUENCE</scope>
    <source>
        <strain evidence="5">CBS 123565</strain>
    </source>
</reference>
<keyword evidence="1" id="KW-0862">Zinc</keyword>
<dbReference type="EMBL" id="MU853403">
    <property type="protein sequence ID" value="KAK4136639.1"/>
    <property type="molecule type" value="Genomic_DNA"/>
</dbReference>
<comment type="caution">
    <text evidence="5">The sequence shown here is derived from an EMBL/GenBank/DDBJ whole genome shotgun (WGS) entry which is preliminary data.</text>
</comment>
<dbReference type="Proteomes" id="UP001304895">
    <property type="component" value="Unassembled WGS sequence"/>
</dbReference>
<proteinExistence type="predicted"/>
<dbReference type="InterPro" id="IPR001841">
    <property type="entry name" value="Znf_RING"/>
</dbReference>
<keyword evidence="1" id="KW-0863">Zinc-finger</keyword>
<evidence type="ECO:0000259" key="4">
    <source>
        <dbReference type="PROSITE" id="PS50089"/>
    </source>
</evidence>
<feature type="compositionally biased region" description="Basic residues" evidence="2">
    <location>
        <begin position="304"/>
        <end position="314"/>
    </location>
</feature>
<dbReference type="GO" id="GO:0008270">
    <property type="term" value="F:zinc ion binding"/>
    <property type="evidence" value="ECO:0007669"/>
    <property type="project" value="UniProtKB-KW"/>
</dbReference>
<reference evidence="5" key="1">
    <citation type="journal article" date="2023" name="Mol. Phylogenet. Evol.">
        <title>Genome-scale phylogeny and comparative genomics of the fungal order Sordariales.</title>
        <authorList>
            <person name="Hensen N."/>
            <person name="Bonometti L."/>
            <person name="Westerberg I."/>
            <person name="Brannstrom I.O."/>
            <person name="Guillou S."/>
            <person name="Cros-Aarteil S."/>
            <person name="Calhoun S."/>
            <person name="Haridas S."/>
            <person name="Kuo A."/>
            <person name="Mondo S."/>
            <person name="Pangilinan J."/>
            <person name="Riley R."/>
            <person name="LaButti K."/>
            <person name="Andreopoulos B."/>
            <person name="Lipzen A."/>
            <person name="Chen C."/>
            <person name="Yan M."/>
            <person name="Daum C."/>
            <person name="Ng V."/>
            <person name="Clum A."/>
            <person name="Steindorff A."/>
            <person name="Ohm R.A."/>
            <person name="Martin F."/>
            <person name="Silar P."/>
            <person name="Natvig D.O."/>
            <person name="Lalanne C."/>
            <person name="Gautier V."/>
            <person name="Ament-Velasquez S.L."/>
            <person name="Kruys A."/>
            <person name="Hutchinson M.I."/>
            <person name="Powell A.J."/>
            <person name="Barry K."/>
            <person name="Miller A.N."/>
            <person name="Grigoriev I.V."/>
            <person name="Debuchy R."/>
            <person name="Gladieux P."/>
            <person name="Hiltunen Thoren M."/>
            <person name="Johannesson H."/>
        </authorList>
    </citation>
    <scope>NUCLEOTIDE SEQUENCE</scope>
    <source>
        <strain evidence="5">CBS 123565</strain>
    </source>
</reference>